<reference evidence="3" key="1">
    <citation type="journal article" date="2019" name="Int. J. Syst. Evol. Microbiol.">
        <title>The Global Catalogue of Microorganisms (GCM) 10K type strain sequencing project: providing services to taxonomists for standard genome sequencing and annotation.</title>
        <authorList>
            <consortium name="The Broad Institute Genomics Platform"/>
            <consortium name="The Broad Institute Genome Sequencing Center for Infectious Disease"/>
            <person name="Wu L."/>
            <person name="Ma J."/>
        </authorList>
    </citation>
    <scope>NUCLEOTIDE SEQUENCE [LARGE SCALE GENOMIC DNA]</scope>
    <source>
        <strain evidence="3">CGMCC 1.13587</strain>
    </source>
</reference>
<accession>A0ABW0SZ82</accession>
<evidence type="ECO:0000313" key="3">
    <source>
        <dbReference type="Proteomes" id="UP001596111"/>
    </source>
</evidence>
<dbReference type="EMBL" id="JBHSNG010000012">
    <property type="protein sequence ID" value="MFC5581893.1"/>
    <property type="molecule type" value="Genomic_DNA"/>
</dbReference>
<keyword evidence="3" id="KW-1185">Reference proteome</keyword>
<evidence type="ECO:0000256" key="1">
    <source>
        <dbReference type="SAM" id="MobiDB-lite"/>
    </source>
</evidence>
<dbReference type="RefSeq" id="WP_377327461.1">
    <property type="nucleotide sequence ID" value="NZ_JBHSNG010000012.1"/>
</dbReference>
<comment type="caution">
    <text evidence="2">The sequence shown here is derived from an EMBL/GenBank/DDBJ whole genome shotgun (WGS) entry which is preliminary data.</text>
</comment>
<sequence length="125" mass="13479">MRKGAGSPDIASRFRDDEKNQTIPKTFTRLSGYWQAPSTGRQGSKRMARGYRDGGYLRSKPPSLSSVKNQKKPMAGHLAIGRESPRACGADGGTPAHGLARAKAQNLVLALLQLIVTIQAIAKTY</sequence>
<evidence type="ECO:0000313" key="2">
    <source>
        <dbReference type="EMBL" id="MFC5581893.1"/>
    </source>
</evidence>
<name>A0ABW0SZ82_9GAMM</name>
<dbReference type="Proteomes" id="UP001596111">
    <property type="component" value="Unassembled WGS sequence"/>
</dbReference>
<feature type="region of interest" description="Disordered" evidence="1">
    <location>
        <begin position="1"/>
        <end position="75"/>
    </location>
</feature>
<proteinExistence type="predicted"/>
<organism evidence="2 3">
    <name type="scientific">Rhodanobacter terrae</name>
    <dbReference type="NCBI Taxonomy" id="418647"/>
    <lineage>
        <taxon>Bacteria</taxon>
        <taxon>Pseudomonadati</taxon>
        <taxon>Pseudomonadota</taxon>
        <taxon>Gammaproteobacteria</taxon>
        <taxon>Lysobacterales</taxon>
        <taxon>Rhodanobacteraceae</taxon>
        <taxon>Rhodanobacter</taxon>
    </lineage>
</organism>
<gene>
    <name evidence="2" type="ORF">ACFPPB_12290</name>
</gene>
<protein>
    <submittedName>
        <fullName evidence="2">Uncharacterized protein</fullName>
    </submittedName>
</protein>